<protein>
    <submittedName>
        <fullName evidence="1">Uncharacterized protein</fullName>
    </submittedName>
</protein>
<dbReference type="EMBL" id="CP064791">
    <property type="protein sequence ID" value="QSG15788.1"/>
    <property type="molecule type" value="Genomic_DNA"/>
</dbReference>
<dbReference type="AlphaFoldDB" id="A0A897NSK2"/>
<organism evidence="1 2">
    <name type="scientific">Halapricum desulfuricans</name>
    <dbReference type="NCBI Taxonomy" id="2841257"/>
    <lineage>
        <taxon>Archaea</taxon>
        <taxon>Methanobacteriati</taxon>
        <taxon>Methanobacteriota</taxon>
        <taxon>Stenosarchaea group</taxon>
        <taxon>Halobacteria</taxon>
        <taxon>Halobacteriales</taxon>
        <taxon>Haloarculaceae</taxon>
        <taxon>Halapricum</taxon>
    </lineage>
</organism>
<keyword evidence="2" id="KW-1185">Reference proteome</keyword>
<proteinExistence type="predicted"/>
<dbReference type="Proteomes" id="UP000663292">
    <property type="component" value="Chromosome"/>
</dbReference>
<evidence type="ECO:0000313" key="1">
    <source>
        <dbReference type="EMBL" id="QSG15788.1"/>
    </source>
</evidence>
<evidence type="ECO:0000313" key="2">
    <source>
        <dbReference type="Proteomes" id="UP000663292"/>
    </source>
</evidence>
<reference evidence="1 2" key="1">
    <citation type="submission" date="2020-11" db="EMBL/GenBank/DDBJ databases">
        <title>Carbohydrate-dependent, anaerobic sulfur respiration: A novel catabolism in halophilic archaea.</title>
        <authorList>
            <person name="Sorokin D.Y."/>
            <person name="Messina E."/>
            <person name="Smedile F."/>
            <person name="La Cono V."/>
            <person name="Hallsworth J.E."/>
            <person name="Yakimov M.M."/>
        </authorList>
    </citation>
    <scope>NUCLEOTIDE SEQUENCE [LARGE SCALE GENOMIC DNA]</scope>
    <source>
        <strain evidence="1 2">HSR-Est</strain>
    </source>
</reference>
<gene>
    <name evidence="1" type="ORF">HSEST_2276</name>
</gene>
<accession>A0A897NSK2</accession>
<name>A0A897NSK2_9EURY</name>
<sequence length="50" mass="5879">MVLSGHWVRLVGGLFTPFESAENETIFRERTPRGSVFRKMTFPRFDAFRT</sequence>